<keyword evidence="3" id="KW-0472">Membrane</keyword>
<gene>
    <name evidence="4" type="ORF">MXD59_25445</name>
</gene>
<evidence type="ECO:0008006" key="6">
    <source>
        <dbReference type="Google" id="ProtNLM"/>
    </source>
</evidence>
<evidence type="ECO:0000313" key="4">
    <source>
        <dbReference type="EMBL" id="MCK9879063.1"/>
    </source>
</evidence>
<comment type="caution">
    <text evidence="4">The sequence shown here is derived from an EMBL/GenBank/DDBJ whole genome shotgun (WGS) entry which is preliminary data.</text>
</comment>
<protein>
    <recommendedName>
        <fullName evidence="6">Chromosome segregation ATPase-like protein</fullName>
    </recommendedName>
</protein>
<keyword evidence="5" id="KW-1185">Reference proteome</keyword>
<feature type="coiled-coil region" evidence="1">
    <location>
        <begin position="300"/>
        <end position="338"/>
    </location>
</feature>
<accession>A0ABT0K6W8</accession>
<feature type="coiled-coil region" evidence="1">
    <location>
        <begin position="362"/>
        <end position="446"/>
    </location>
</feature>
<proteinExistence type="predicted"/>
<evidence type="ECO:0000256" key="2">
    <source>
        <dbReference type="SAM" id="MobiDB-lite"/>
    </source>
</evidence>
<keyword evidence="3" id="KW-1133">Transmembrane helix</keyword>
<reference evidence="4 5" key="1">
    <citation type="submission" date="2022-04" db="EMBL/GenBank/DDBJ databases">
        <title>Genome diversity in the genus Frankia.</title>
        <authorList>
            <person name="Carlos-Shanley C."/>
            <person name="Hahn D."/>
        </authorList>
    </citation>
    <scope>NUCLEOTIDE SEQUENCE [LARGE SCALE GENOMIC DNA]</scope>
    <source>
        <strain evidence="4 5">Ag45/Mut15</strain>
    </source>
</reference>
<feature type="compositionally biased region" description="Basic and acidic residues" evidence="2">
    <location>
        <begin position="498"/>
        <end position="514"/>
    </location>
</feature>
<sequence>MDGKSLNGVDQAIMLYDQQLGVFRPAASTLPADDRLFASSQLFTLADAAYRNQDAHVGSSFCYARTPDDRGMILHRFPDGDTDRLSAATHVLIGDKVAAGMALGLASGWPHWWRGGPWGELYPLDRDHLLEQAQEQLRRQQHTARSRTIEEELTRLIVALVDVRSAPLAITGHTHDPALLLIAARDILRDWASPDWSFSTSEPAQHSGVRITFLLPNGQPHSDGYADLASYPQHSPQLITIANLVRAYTNSPDPATWSTLLEKAGINTLDDLLSWAEGFTPTPGTEDLKRTLNDNHNHQITALKTAAQAAQDALQREIAELTRTRDEAVQTNAVLQRQQAENIRRSLVDDHNQQVIALKTAAQKTQQALQDQITELAKTRDDVAQNNTALQRQWIISQNQWAKSRKELETKTDQATECLAEFEQRALRAEEKNKRLAGEKDSLRVDVRMLQDLLAAAPPANVLARQTNPILPESQREAGKVFLHASGQLENTSTPVAQKDDREDTSSQPRSDRIRREDTVALAAAVVSFGLLFLLILLSGLA</sequence>
<name>A0ABT0K6W8_9ACTN</name>
<feature type="transmembrane region" description="Helical" evidence="3">
    <location>
        <begin position="520"/>
        <end position="541"/>
    </location>
</feature>
<evidence type="ECO:0000256" key="3">
    <source>
        <dbReference type="SAM" id="Phobius"/>
    </source>
</evidence>
<keyword evidence="1" id="KW-0175">Coiled coil</keyword>
<feature type="region of interest" description="Disordered" evidence="2">
    <location>
        <begin position="489"/>
        <end position="514"/>
    </location>
</feature>
<organism evidence="4 5">
    <name type="scientific">Frankia umida</name>
    <dbReference type="NCBI Taxonomy" id="573489"/>
    <lineage>
        <taxon>Bacteria</taxon>
        <taxon>Bacillati</taxon>
        <taxon>Actinomycetota</taxon>
        <taxon>Actinomycetes</taxon>
        <taxon>Frankiales</taxon>
        <taxon>Frankiaceae</taxon>
        <taxon>Frankia</taxon>
    </lineage>
</organism>
<dbReference type="EMBL" id="JALKFT010000064">
    <property type="protein sequence ID" value="MCK9879063.1"/>
    <property type="molecule type" value="Genomic_DNA"/>
</dbReference>
<evidence type="ECO:0000313" key="5">
    <source>
        <dbReference type="Proteomes" id="UP001201873"/>
    </source>
</evidence>
<keyword evidence="3" id="KW-0812">Transmembrane</keyword>
<dbReference type="RefSeq" id="WP_248827112.1">
    <property type="nucleotide sequence ID" value="NZ_JALKFT010000064.1"/>
</dbReference>
<evidence type="ECO:0000256" key="1">
    <source>
        <dbReference type="SAM" id="Coils"/>
    </source>
</evidence>
<dbReference type="Proteomes" id="UP001201873">
    <property type="component" value="Unassembled WGS sequence"/>
</dbReference>